<keyword evidence="2" id="KW-1185">Reference proteome</keyword>
<sequence>MHPGLGFVKTKTVRRKTSRYLCNSTDRIFAIIRSSKFSLFKRTLQQSHEFELVWESEVMKNENECKLFLIKTNVF</sequence>
<gene>
    <name evidence="1" type="ORF">WMSIL1_LOCUS10556</name>
</gene>
<dbReference type="Proteomes" id="UP000321570">
    <property type="component" value="Unassembled WGS sequence"/>
</dbReference>
<dbReference type="EMBL" id="CABIJS010000455">
    <property type="protein sequence ID" value="VUZ51991.1"/>
    <property type="molecule type" value="Genomic_DNA"/>
</dbReference>
<name>A0A564YXJ8_HYMDI</name>
<protein>
    <submittedName>
        <fullName evidence="1">Uncharacterized protein</fullName>
    </submittedName>
</protein>
<organism evidence="1 2">
    <name type="scientific">Hymenolepis diminuta</name>
    <name type="common">Rat tapeworm</name>
    <dbReference type="NCBI Taxonomy" id="6216"/>
    <lineage>
        <taxon>Eukaryota</taxon>
        <taxon>Metazoa</taxon>
        <taxon>Spiralia</taxon>
        <taxon>Lophotrochozoa</taxon>
        <taxon>Platyhelminthes</taxon>
        <taxon>Cestoda</taxon>
        <taxon>Eucestoda</taxon>
        <taxon>Cyclophyllidea</taxon>
        <taxon>Hymenolepididae</taxon>
        <taxon>Hymenolepis</taxon>
    </lineage>
</organism>
<evidence type="ECO:0000313" key="1">
    <source>
        <dbReference type="EMBL" id="VUZ51991.1"/>
    </source>
</evidence>
<reference evidence="1 2" key="1">
    <citation type="submission" date="2019-07" db="EMBL/GenBank/DDBJ databases">
        <authorList>
            <person name="Jastrzebski P J."/>
            <person name="Paukszto L."/>
            <person name="Jastrzebski P J."/>
        </authorList>
    </citation>
    <scope>NUCLEOTIDE SEQUENCE [LARGE SCALE GENOMIC DNA]</scope>
    <source>
        <strain evidence="1 2">WMS-il1</strain>
    </source>
</reference>
<dbReference type="AlphaFoldDB" id="A0A564YXJ8"/>
<evidence type="ECO:0000313" key="2">
    <source>
        <dbReference type="Proteomes" id="UP000321570"/>
    </source>
</evidence>
<proteinExistence type="predicted"/>
<accession>A0A564YXJ8</accession>